<evidence type="ECO:0000313" key="2">
    <source>
        <dbReference type="EMBL" id="CAH2104121.1"/>
    </source>
</evidence>
<dbReference type="EMBL" id="CAKOGL010000027">
    <property type="protein sequence ID" value="CAH2104121.1"/>
    <property type="molecule type" value="Genomic_DNA"/>
</dbReference>
<comment type="caution">
    <text evidence="2">The sequence shown here is derived from an EMBL/GenBank/DDBJ whole genome shotgun (WGS) entry which is preliminary data.</text>
</comment>
<dbReference type="PANTHER" id="PTHR33768:SF3">
    <property type="entry name" value="MIP11318P"/>
    <property type="match status" value="1"/>
</dbReference>
<keyword evidence="3" id="KW-1185">Reference proteome</keyword>
<comment type="similarity">
    <text evidence="1">Belongs to the CFAP97 family.</text>
</comment>
<organism evidence="2 3">
    <name type="scientific">Euphydryas editha</name>
    <name type="common">Edith's checkerspot</name>
    <dbReference type="NCBI Taxonomy" id="104508"/>
    <lineage>
        <taxon>Eukaryota</taxon>
        <taxon>Metazoa</taxon>
        <taxon>Ecdysozoa</taxon>
        <taxon>Arthropoda</taxon>
        <taxon>Hexapoda</taxon>
        <taxon>Insecta</taxon>
        <taxon>Pterygota</taxon>
        <taxon>Neoptera</taxon>
        <taxon>Endopterygota</taxon>
        <taxon>Lepidoptera</taxon>
        <taxon>Glossata</taxon>
        <taxon>Ditrysia</taxon>
        <taxon>Papilionoidea</taxon>
        <taxon>Nymphalidae</taxon>
        <taxon>Nymphalinae</taxon>
        <taxon>Euphydryas</taxon>
    </lineage>
</organism>
<dbReference type="InterPro" id="IPR038792">
    <property type="entry name" value="CFAP97D1/2"/>
</dbReference>
<sequence length="153" mass="17851">MLSRREKLLVQPWEDRRYKDHRQKVASARAAVDAAAPAARPHVALKLKKWQRERERRDKLRDDNFGLLQRLARLMAARRLDDRWDRPPPNFHQKVGLFYERGALQRRVAARAQSPAPRAPPVAGGRCYACEFQKMKNKTYGAQEEELKLPAIE</sequence>
<evidence type="ECO:0000256" key="1">
    <source>
        <dbReference type="ARBA" id="ARBA00008315"/>
    </source>
</evidence>
<proteinExistence type="inferred from homology"/>
<gene>
    <name evidence="2" type="ORF">EEDITHA_LOCUS18547</name>
</gene>
<reference evidence="2" key="1">
    <citation type="submission" date="2022-03" db="EMBL/GenBank/DDBJ databases">
        <authorList>
            <person name="Tunstrom K."/>
        </authorList>
    </citation>
    <scope>NUCLEOTIDE SEQUENCE</scope>
</reference>
<dbReference type="Proteomes" id="UP001153954">
    <property type="component" value="Unassembled WGS sequence"/>
</dbReference>
<dbReference type="PANTHER" id="PTHR33768">
    <property type="entry name" value="MIP11318P"/>
    <property type="match status" value="1"/>
</dbReference>
<dbReference type="AlphaFoldDB" id="A0AAU9V1S0"/>
<dbReference type="Pfam" id="PF13879">
    <property type="entry name" value="Hmw_CFAP97"/>
    <property type="match status" value="1"/>
</dbReference>
<accession>A0AAU9V1S0</accession>
<evidence type="ECO:0000313" key="3">
    <source>
        <dbReference type="Proteomes" id="UP001153954"/>
    </source>
</evidence>
<dbReference type="InterPro" id="IPR029488">
    <property type="entry name" value="Hmw/CFAP97"/>
</dbReference>
<name>A0AAU9V1S0_EUPED</name>
<protein>
    <submittedName>
        <fullName evidence="2">Uncharacterized protein</fullName>
    </submittedName>
</protein>